<keyword evidence="5" id="KW-0805">Transcription regulation</keyword>
<evidence type="ECO:0000256" key="7">
    <source>
        <dbReference type="ARBA" id="ARBA00023242"/>
    </source>
</evidence>
<keyword evidence="3" id="KW-0677">Repeat</keyword>
<dbReference type="InterPro" id="IPR013087">
    <property type="entry name" value="Znf_C2H2_type"/>
</dbReference>
<dbReference type="PROSITE" id="PS50157">
    <property type="entry name" value="ZINC_FINGER_C2H2_2"/>
    <property type="match status" value="2"/>
</dbReference>
<sequence>MAHAPLPKPICKPIDTSKMCPSDFTTTLSDVLQSDPVKRLFNQPNIIIKTIPLKINTNSESNNNDFMNKIQNTDTNINKPKQSELSVIPLQMNQEENVEDKNLLPAKKQGKSEITLVPVKREKKPCGHYEPCENIICDVAVQQYVDREGSSPMLAINIEESEINAPVSKHCASKMCDALSIDHDRCRRAVIRLNRCNQSTACDICGITLKTQRSRIYHKNCTRRNEYRHNETSSAKILKERMRQREIQLIEASKMKKNDYTDPVMGYSLAMETLRNNKELIIIPKSVPIKQQQQQPQPTPSTPTITINTTQSSLQINNVNNVFGKFLPSMPIVLPQQSIVLGKAESSNENNITTPIQIALPDTLTTSLITTTSTVPLSQNHYVTFTTQTNTHSIPISDIILPQSQIVTTPIQPKPLLTPIRVVPITNLITQPSLLHQTQGIPKFCIMPDNTIPSLTITSPQSIQCPAPVPKVESPNDVKTTSQKKKKTMMKKKRKLRKKDFKCDYCLKNFSTDWYFKMHVAMHTGEKRFICKICTQSFNNRYDMKRHMSNDHNSEIVASDTCTQETIEDSHIVKISSDVIEPKMNNVDSHQEVKKEDKTNGYISMPTQDIIKNMKTELCHEAKINVY</sequence>
<dbReference type="EMBL" id="KZ288287">
    <property type="protein sequence ID" value="PBC29438.1"/>
    <property type="molecule type" value="Genomic_DNA"/>
</dbReference>
<name>A0A2A3ECI6_APICC</name>
<dbReference type="Gene3D" id="3.30.160.60">
    <property type="entry name" value="Classic Zinc Finger"/>
    <property type="match status" value="2"/>
</dbReference>
<dbReference type="STRING" id="94128.A0A2A3ECI6"/>
<evidence type="ECO:0000256" key="9">
    <source>
        <dbReference type="SAM" id="MobiDB-lite"/>
    </source>
</evidence>
<proteinExistence type="predicted"/>
<dbReference type="GO" id="GO:0001227">
    <property type="term" value="F:DNA-binding transcription repressor activity, RNA polymerase II-specific"/>
    <property type="evidence" value="ECO:0007669"/>
    <property type="project" value="TreeGrafter"/>
</dbReference>
<comment type="subcellular location">
    <subcellularLocation>
        <location evidence="1">Nucleus</location>
    </subcellularLocation>
</comment>
<keyword evidence="12" id="KW-1185">Reference proteome</keyword>
<feature type="region of interest" description="Disordered" evidence="9">
    <location>
        <begin position="466"/>
        <end position="493"/>
    </location>
</feature>
<keyword evidence="6" id="KW-0804">Transcription</keyword>
<gene>
    <name evidence="11" type="ORF">APICC_07801</name>
</gene>
<dbReference type="GO" id="GO:0000978">
    <property type="term" value="F:RNA polymerase II cis-regulatory region sequence-specific DNA binding"/>
    <property type="evidence" value="ECO:0007669"/>
    <property type="project" value="TreeGrafter"/>
</dbReference>
<evidence type="ECO:0000256" key="3">
    <source>
        <dbReference type="ARBA" id="ARBA00022737"/>
    </source>
</evidence>
<dbReference type="GO" id="GO:0008270">
    <property type="term" value="F:zinc ion binding"/>
    <property type="evidence" value="ECO:0007669"/>
    <property type="project" value="UniProtKB-KW"/>
</dbReference>
<dbReference type="AlphaFoldDB" id="A0A2A3ECI6"/>
<dbReference type="Proteomes" id="UP000242457">
    <property type="component" value="Unassembled WGS sequence"/>
</dbReference>
<reference evidence="11 12" key="1">
    <citation type="submission" date="2014-07" db="EMBL/GenBank/DDBJ databases">
        <title>Genomic and transcriptomic analysis on Apis cerana provide comprehensive insights into honey bee biology.</title>
        <authorList>
            <person name="Diao Q."/>
            <person name="Sun L."/>
            <person name="Zheng H."/>
            <person name="Zheng H."/>
            <person name="Xu S."/>
            <person name="Wang S."/>
            <person name="Zeng Z."/>
            <person name="Hu F."/>
            <person name="Su S."/>
            <person name="Wu J."/>
        </authorList>
    </citation>
    <scope>NUCLEOTIDE SEQUENCE [LARGE SCALE GENOMIC DNA]</scope>
    <source>
        <tissue evidence="11">Pupae without intestine</tissue>
    </source>
</reference>
<dbReference type="Pfam" id="PF13894">
    <property type="entry name" value="zf-C2H2_4"/>
    <property type="match status" value="1"/>
</dbReference>
<protein>
    <submittedName>
        <fullName evidence="11">Zinc finger protein</fullName>
    </submittedName>
</protein>
<evidence type="ECO:0000256" key="8">
    <source>
        <dbReference type="PROSITE-ProRule" id="PRU00042"/>
    </source>
</evidence>
<evidence type="ECO:0000256" key="4">
    <source>
        <dbReference type="ARBA" id="ARBA00022833"/>
    </source>
</evidence>
<feature type="domain" description="C2H2-type" evidence="10">
    <location>
        <begin position="501"/>
        <end position="528"/>
    </location>
</feature>
<feature type="domain" description="C2H2-type" evidence="10">
    <location>
        <begin position="529"/>
        <end position="555"/>
    </location>
</feature>
<evidence type="ECO:0000256" key="2">
    <source>
        <dbReference type="ARBA" id="ARBA00022723"/>
    </source>
</evidence>
<dbReference type="SUPFAM" id="SSF57667">
    <property type="entry name" value="beta-beta-alpha zinc fingers"/>
    <property type="match status" value="1"/>
</dbReference>
<dbReference type="InterPro" id="IPR036236">
    <property type="entry name" value="Znf_C2H2_sf"/>
</dbReference>
<evidence type="ECO:0000256" key="5">
    <source>
        <dbReference type="ARBA" id="ARBA00023015"/>
    </source>
</evidence>
<evidence type="ECO:0000313" key="11">
    <source>
        <dbReference type="EMBL" id="PBC29438.1"/>
    </source>
</evidence>
<dbReference type="GO" id="GO:0005654">
    <property type="term" value="C:nucleoplasm"/>
    <property type="evidence" value="ECO:0007669"/>
    <property type="project" value="TreeGrafter"/>
</dbReference>
<evidence type="ECO:0000313" key="12">
    <source>
        <dbReference type="Proteomes" id="UP000242457"/>
    </source>
</evidence>
<evidence type="ECO:0000259" key="10">
    <source>
        <dbReference type="PROSITE" id="PS50157"/>
    </source>
</evidence>
<feature type="compositionally biased region" description="Basic residues" evidence="9">
    <location>
        <begin position="482"/>
        <end position="493"/>
    </location>
</feature>
<evidence type="ECO:0000256" key="6">
    <source>
        <dbReference type="ARBA" id="ARBA00023163"/>
    </source>
</evidence>
<dbReference type="SMART" id="SM00355">
    <property type="entry name" value="ZnF_C2H2"/>
    <property type="match status" value="2"/>
</dbReference>
<dbReference type="PROSITE" id="PS00028">
    <property type="entry name" value="ZINC_FINGER_C2H2_1"/>
    <property type="match status" value="2"/>
</dbReference>
<dbReference type="OrthoDB" id="8922241at2759"/>
<dbReference type="PANTHER" id="PTHR24399">
    <property type="entry name" value="ZINC FINGER AND BTB DOMAIN-CONTAINING"/>
    <property type="match status" value="1"/>
</dbReference>
<keyword evidence="7" id="KW-0539">Nucleus</keyword>
<evidence type="ECO:0000256" key="1">
    <source>
        <dbReference type="ARBA" id="ARBA00004123"/>
    </source>
</evidence>
<keyword evidence="8" id="KW-0863">Zinc-finger</keyword>
<keyword evidence="4" id="KW-0862">Zinc</keyword>
<accession>A0A2A3ECI6</accession>
<organism evidence="11 12">
    <name type="scientific">Apis cerana cerana</name>
    <name type="common">Oriental honeybee</name>
    <dbReference type="NCBI Taxonomy" id="94128"/>
    <lineage>
        <taxon>Eukaryota</taxon>
        <taxon>Metazoa</taxon>
        <taxon>Ecdysozoa</taxon>
        <taxon>Arthropoda</taxon>
        <taxon>Hexapoda</taxon>
        <taxon>Insecta</taxon>
        <taxon>Pterygota</taxon>
        <taxon>Neoptera</taxon>
        <taxon>Endopterygota</taxon>
        <taxon>Hymenoptera</taxon>
        <taxon>Apocrita</taxon>
        <taxon>Aculeata</taxon>
        <taxon>Apoidea</taxon>
        <taxon>Anthophila</taxon>
        <taxon>Apidae</taxon>
        <taxon>Apis</taxon>
    </lineage>
</organism>
<keyword evidence="2" id="KW-0479">Metal-binding</keyword>
<dbReference type="PANTHER" id="PTHR24399:SF23">
    <property type="entry name" value="C2H2-TYPE DOMAIN-CONTAINING PROTEIN"/>
    <property type="match status" value="1"/>
</dbReference>